<dbReference type="EMBL" id="UHIA01000003">
    <property type="protein sequence ID" value="SUO92121.1"/>
    <property type="molecule type" value="Genomic_DNA"/>
</dbReference>
<dbReference type="PANTHER" id="PTHR35936">
    <property type="entry name" value="MEMBRANE-BOUND LYTIC MUREIN TRANSGLYCOSYLASE F"/>
    <property type="match status" value="1"/>
</dbReference>
<dbReference type="RefSeq" id="WP_115217694.1">
    <property type="nucleotide sequence ID" value="NZ_UHIA01000003.1"/>
</dbReference>
<proteinExistence type="inferred from homology"/>
<dbReference type="Gene3D" id="3.40.190.10">
    <property type="entry name" value="Periplasmic binding protein-like II"/>
    <property type="match status" value="2"/>
</dbReference>
<evidence type="ECO:0000256" key="3">
    <source>
        <dbReference type="SAM" id="SignalP"/>
    </source>
</evidence>
<sequence>MFHSKKILQVLSCALLFSSLTAQAQTPGHYQMLRVLHVEPLSYMSDEGKIAGFESDLIAEIKKRSGLDIREEVIGSISQGFDSLQAGKADVMAAALSITAEREKIFLYSEPYFIGSPLTIVTKDESIKTWQDLKDKTVMVQGGFTHEKWLKELKAEHDNDGSIKSVPTSFLAVKDVIRGKADATINDDIIILGYVNTYKEYNLKSVIDNTFGQDRIAFLINKNHPELKEKMDKTIKEMKADGTIDALLKKWWGDLFVK</sequence>
<dbReference type="Pfam" id="PF00497">
    <property type="entry name" value="SBP_bac_3"/>
    <property type="match status" value="1"/>
</dbReference>
<evidence type="ECO:0000256" key="2">
    <source>
        <dbReference type="ARBA" id="ARBA00022729"/>
    </source>
</evidence>
<organism evidence="5 6">
    <name type="scientific">Suttonella indologenes</name>
    <dbReference type="NCBI Taxonomy" id="13276"/>
    <lineage>
        <taxon>Bacteria</taxon>
        <taxon>Pseudomonadati</taxon>
        <taxon>Pseudomonadota</taxon>
        <taxon>Gammaproteobacteria</taxon>
        <taxon>Cardiobacteriales</taxon>
        <taxon>Cardiobacteriaceae</taxon>
        <taxon>Suttonella</taxon>
    </lineage>
</organism>
<evidence type="ECO:0000256" key="1">
    <source>
        <dbReference type="ARBA" id="ARBA00010333"/>
    </source>
</evidence>
<dbReference type="Proteomes" id="UP000254575">
    <property type="component" value="Unassembled WGS sequence"/>
</dbReference>
<dbReference type="SUPFAM" id="SSF53850">
    <property type="entry name" value="Periplasmic binding protein-like II"/>
    <property type="match status" value="1"/>
</dbReference>
<evidence type="ECO:0000313" key="5">
    <source>
        <dbReference type="EMBL" id="SUO92121.1"/>
    </source>
</evidence>
<evidence type="ECO:0000259" key="4">
    <source>
        <dbReference type="SMART" id="SM00062"/>
    </source>
</evidence>
<dbReference type="InterPro" id="IPR001638">
    <property type="entry name" value="Solute-binding_3/MltF_N"/>
</dbReference>
<protein>
    <submittedName>
        <fullName evidence="5">Sulfate starvation-induced protein 7</fullName>
    </submittedName>
</protein>
<dbReference type="SMART" id="SM00062">
    <property type="entry name" value="PBPb"/>
    <property type="match status" value="1"/>
</dbReference>
<comment type="similarity">
    <text evidence="1">Belongs to the bacterial solute-binding protein 3 family.</text>
</comment>
<feature type="signal peptide" evidence="3">
    <location>
        <begin position="1"/>
        <end position="24"/>
    </location>
</feature>
<dbReference type="OrthoDB" id="368476at2"/>
<dbReference type="CDD" id="cd13530">
    <property type="entry name" value="PBP2_peptides_like"/>
    <property type="match status" value="1"/>
</dbReference>
<feature type="chain" id="PRO_5017012150" evidence="3">
    <location>
        <begin position="25"/>
        <end position="258"/>
    </location>
</feature>
<dbReference type="AlphaFoldDB" id="A0A380MKG3"/>
<accession>A0A380MKG3</accession>
<evidence type="ECO:0000313" key="6">
    <source>
        <dbReference type="Proteomes" id="UP000254575"/>
    </source>
</evidence>
<keyword evidence="6" id="KW-1185">Reference proteome</keyword>
<reference evidence="5 6" key="1">
    <citation type="submission" date="2018-06" db="EMBL/GenBank/DDBJ databases">
        <authorList>
            <consortium name="Pathogen Informatics"/>
            <person name="Doyle S."/>
        </authorList>
    </citation>
    <scope>NUCLEOTIDE SEQUENCE [LARGE SCALE GENOMIC DNA]</scope>
    <source>
        <strain evidence="5 6">NCTC10717</strain>
    </source>
</reference>
<gene>
    <name evidence="5" type="primary">fliY_2</name>
    <name evidence="5" type="ORF">NCTC10717_00396</name>
</gene>
<name>A0A380MKG3_9GAMM</name>
<feature type="domain" description="Solute-binding protein family 3/N-terminal" evidence="4">
    <location>
        <begin position="32"/>
        <end position="255"/>
    </location>
</feature>
<keyword evidence="2 3" id="KW-0732">Signal</keyword>